<dbReference type="GO" id="GO:0042597">
    <property type="term" value="C:periplasmic space"/>
    <property type="evidence" value="ECO:0007669"/>
    <property type="project" value="UniProtKB-SubCell"/>
</dbReference>
<protein>
    <submittedName>
        <fullName evidence="11">Halocyanin domain-containing protein</fullName>
    </submittedName>
</protein>
<dbReference type="SUPFAM" id="SSF49503">
    <property type="entry name" value="Cupredoxins"/>
    <property type="match status" value="1"/>
</dbReference>
<evidence type="ECO:0000256" key="8">
    <source>
        <dbReference type="ARBA" id="ARBA00023136"/>
    </source>
</evidence>
<evidence type="ECO:0000256" key="2">
    <source>
        <dbReference type="ARBA" id="ARBA00004418"/>
    </source>
</evidence>
<dbReference type="PROSITE" id="PS51257">
    <property type="entry name" value="PROKAR_LIPOPROTEIN"/>
    <property type="match status" value="1"/>
</dbReference>
<organism evidence="11 12">
    <name type="scientific">Halonotius aquaticus</name>
    <dbReference type="NCBI Taxonomy" id="2216978"/>
    <lineage>
        <taxon>Archaea</taxon>
        <taxon>Methanobacteriati</taxon>
        <taxon>Methanobacteriota</taxon>
        <taxon>Stenosarchaea group</taxon>
        <taxon>Halobacteria</taxon>
        <taxon>Halobacteriales</taxon>
        <taxon>Haloferacaceae</taxon>
        <taxon>Halonotius</taxon>
    </lineage>
</organism>
<feature type="binding site" evidence="9">
    <location>
        <position position="135"/>
    </location>
    <ligand>
        <name>Cu cation</name>
        <dbReference type="ChEBI" id="CHEBI:23378"/>
    </ligand>
</feature>
<dbReference type="InterPro" id="IPR000923">
    <property type="entry name" value="BlueCu_1"/>
</dbReference>
<proteinExistence type="predicted"/>
<evidence type="ECO:0000313" key="12">
    <source>
        <dbReference type="Proteomes" id="UP000276588"/>
    </source>
</evidence>
<keyword evidence="12" id="KW-1185">Reference proteome</keyword>
<dbReference type="GO" id="GO:0005507">
    <property type="term" value="F:copper ion binding"/>
    <property type="evidence" value="ECO:0007669"/>
    <property type="project" value="InterPro"/>
</dbReference>
<dbReference type="EMBL" id="QKNY01000003">
    <property type="protein sequence ID" value="RJX44835.1"/>
    <property type="molecule type" value="Genomic_DNA"/>
</dbReference>
<keyword evidence="6" id="KW-0249">Electron transport</keyword>
<keyword evidence="3" id="KW-0813">Transport</keyword>
<feature type="domain" description="Blue (type 1) copper" evidence="10">
    <location>
        <begin position="62"/>
        <end position="149"/>
    </location>
</feature>
<dbReference type="Gene3D" id="2.60.40.420">
    <property type="entry name" value="Cupredoxins - blue copper proteins"/>
    <property type="match status" value="1"/>
</dbReference>
<dbReference type="PROSITE" id="PS00196">
    <property type="entry name" value="COPPER_BLUE"/>
    <property type="match status" value="1"/>
</dbReference>
<dbReference type="AlphaFoldDB" id="A0A3A6PT46"/>
<evidence type="ECO:0000256" key="5">
    <source>
        <dbReference type="ARBA" id="ARBA00022764"/>
    </source>
</evidence>
<evidence type="ECO:0000313" key="11">
    <source>
        <dbReference type="EMBL" id="RJX44835.1"/>
    </source>
</evidence>
<comment type="subcellular location">
    <subcellularLocation>
        <location evidence="1">Membrane</location>
    </subcellularLocation>
    <subcellularLocation>
        <location evidence="2">Periplasm</location>
    </subcellularLocation>
</comment>
<keyword evidence="5" id="KW-0574">Periplasm</keyword>
<dbReference type="InterPro" id="IPR006311">
    <property type="entry name" value="TAT_signal"/>
</dbReference>
<evidence type="ECO:0000256" key="3">
    <source>
        <dbReference type="ARBA" id="ARBA00022448"/>
    </source>
</evidence>
<dbReference type="NCBIfam" id="TIGR03102">
    <property type="entry name" value="halo_cynanin"/>
    <property type="match status" value="1"/>
</dbReference>
<keyword evidence="7 9" id="KW-0186">Copper</keyword>
<dbReference type="GO" id="GO:0016020">
    <property type="term" value="C:membrane"/>
    <property type="evidence" value="ECO:0007669"/>
    <property type="project" value="UniProtKB-SubCell"/>
</dbReference>
<dbReference type="PANTHER" id="PTHR34192:SF10">
    <property type="entry name" value="PLASTOCYANIN MAJOR ISOFORM, CHLOROPLASTIC-RELATED"/>
    <property type="match status" value="1"/>
</dbReference>
<dbReference type="InterPro" id="IPR002386">
    <property type="entry name" value="Amicyanin/Pseudoazurin"/>
</dbReference>
<evidence type="ECO:0000256" key="7">
    <source>
        <dbReference type="ARBA" id="ARBA00023008"/>
    </source>
</evidence>
<reference evidence="11 12" key="1">
    <citation type="submission" date="2018-06" db="EMBL/GenBank/DDBJ databases">
        <title>Halonotius sp. F13-13 a new haloarchaeeon isolated from a solar saltern from Isla Cristina, Huelva, Spain.</title>
        <authorList>
            <person name="Duran-Viseras A."/>
            <person name="Sanchez-Porro C."/>
            <person name="Ventosa A."/>
        </authorList>
    </citation>
    <scope>NUCLEOTIDE SEQUENCE [LARGE SCALE GENOMIC DNA]</scope>
    <source>
        <strain evidence="11 12">F13-13</strain>
    </source>
</reference>
<feature type="binding site" evidence="9">
    <location>
        <position position="98"/>
    </location>
    <ligand>
        <name>Cu cation</name>
        <dbReference type="ChEBI" id="CHEBI:23378"/>
    </ligand>
</feature>
<dbReference type="Pfam" id="PF00127">
    <property type="entry name" value="Copper-bind"/>
    <property type="match status" value="1"/>
</dbReference>
<dbReference type="InterPro" id="IPR017533">
    <property type="entry name" value="Halocyanin"/>
</dbReference>
<name>A0A3A6PT46_9EURY</name>
<dbReference type="Proteomes" id="UP000276588">
    <property type="component" value="Unassembled WGS sequence"/>
</dbReference>
<dbReference type="InterPro" id="IPR008972">
    <property type="entry name" value="Cupredoxin"/>
</dbReference>
<keyword evidence="8" id="KW-0472">Membrane</keyword>
<dbReference type="CDD" id="cd04220">
    <property type="entry name" value="Halocyanin"/>
    <property type="match status" value="1"/>
</dbReference>
<dbReference type="PANTHER" id="PTHR34192">
    <property type="entry name" value="PLASTOCYANIN MAJOR ISOFORM, CHLOROPLASTIC-RELATED"/>
    <property type="match status" value="1"/>
</dbReference>
<keyword evidence="4 9" id="KW-0479">Metal-binding</keyword>
<dbReference type="PROSITE" id="PS51318">
    <property type="entry name" value="TAT"/>
    <property type="match status" value="1"/>
</dbReference>
<dbReference type="RefSeq" id="WP_120100675.1">
    <property type="nucleotide sequence ID" value="NZ_QKNY01000003.1"/>
</dbReference>
<feature type="binding site" evidence="9">
    <location>
        <position position="138"/>
    </location>
    <ligand>
        <name>Cu cation</name>
        <dbReference type="ChEBI" id="CHEBI:23378"/>
    </ligand>
</feature>
<feature type="binding site" evidence="9">
    <location>
        <position position="143"/>
    </location>
    <ligand>
        <name>Cu cation</name>
        <dbReference type="ChEBI" id="CHEBI:23378"/>
    </ligand>
</feature>
<evidence type="ECO:0000256" key="4">
    <source>
        <dbReference type="ARBA" id="ARBA00022723"/>
    </source>
</evidence>
<dbReference type="PRINTS" id="PR00155">
    <property type="entry name" value="AMICYANIN"/>
</dbReference>
<gene>
    <name evidence="11" type="ORF">DM826_01645</name>
</gene>
<comment type="cofactor">
    <cofactor evidence="9">
        <name>Cu cation</name>
        <dbReference type="ChEBI" id="CHEBI:23378"/>
    </cofactor>
    <text evidence="9">Binds 1 copper ion per subunit.</text>
</comment>
<comment type="caution">
    <text evidence="11">The sequence shown here is derived from an EMBL/GenBank/DDBJ whole genome shotgun (WGS) entry which is preliminary data.</text>
</comment>
<dbReference type="GO" id="GO:0009055">
    <property type="term" value="F:electron transfer activity"/>
    <property type="evidence" value="ECO:0007669"/>
    <property type="project" value="InterPro"/>
</dbReference>
<evidence type="ECO:0000256" key="6">
    <source>
        <dbReference type="ARBA" id="ARBA00022982"/>
    </source>
</evidence>
<accession>A0A3A6PT46</accession>
<sequence length="152" mass="15839">MNTATRRQLLSGIGATAVVGVAGCTSQGAETAESGPYDGVLRRANNVDAESVTDRTDAESVTVTVGVGEQGFAFDPAAVQVSPGTTVTWEWTGKGGGHNVVADAEDPAFVSELRAEAGYTFEHTFTDPGVYTYYCSPHRGYGMIGVVEVLAE</sequence>
<evidence type="ECO:0000256" key="1">
    <source>
        <dbReference type="ARBA" id="ARBA00004370"/>
    </source>
</evidence>
<dbReference type="OrthoDB" id="11836at2157"/>
<evidence type="ECO:0000256" key="9">
    <source>
        <dbReference type="PIRSR" id="PIRSR602386-1"/>
    </source>
</evidence>
<dbReference type="InterPro" id="IPR028871">
    <property type="entry name" value="BlueCu_1_BS"/>
</dbReference>
<evidence type="ECO:0000259" key="10">
    <source>
        <dbReference type="Pfam" id="PF00127"/>
    </source>
</evidence>